<accession>A0A8F3BC78</accession>
<reference evidence="1" key="1">
    <citation type="journal article" date="2021" name="ACS Synth. Biol.">
        <title>Construction of DNA Tools for Hyperexpression in Marchantia Chloroplasts.</title>
        <authorList>
            <person name="Frangedakis E."/>
            <person name="Guzman-Chavez F."/>
            <person name="Rebmann M."/>
            <person name="Markel K."/>
            <person name="Yu Y."/>
            <person name="Perraki A."/>
            <person name="Tse S.W."/>
            <person name="Liu Y."/>
            <person name="Rever J."/>
            <person name="Sauret-Gueto S."/>
            <person name="Goffinet B."/>
            <person name="Schneider H."/>
            <person name="Haseloff J."/>
        </authorList>
    </citation>
    <scope>NUCLEOTIDE SEQUENCE</scope>
</reference>
<keyword evidence="1" id="KW-0934">Plastid</keyword>
<keyword evidence="1" id="KW-0150">Chloroplast</keyword>
<gene>
    <name evidence="1" type="primary">ycf1-2</name>
</gene>
<sequence length="468" mass="57452">MISISHAYILKKIWEIKTNNKSYLKYLSKSWTSYLFLKNNFKIFLHEEGIVGYISLVKFKEKNWKLWLKHLNRYNLSPKVWNEITPEQWRFKVSQHWKIKRELVITKNENNNFLTHWQNYIFKTTNSLMKIEKRNKLFLNNFLIYNYFDLTKNTLTKKNSKSKEQQDLNSNKIFIISDKKKKLDFSIIEKNIFFEYNLLLWFIPEFIKQRDIIYKKYTKKLFNLDTSIKLKNTILRNKELLQEGEFNQSIRQWRWKSKKSEKQFRKLGEMASLMTFMQNQDTKISLSEKMREDLDLFRLFFRRNNIVNQLTINSEHRLPRILDDQILIYKLINTSSNFRKRFEKILNLPPFNKYLLTPNVYTNYKLKNSLFNILSLEDILLPKNRREFRILNSLYFQTEKKNINSTKNFLNKIRQQPNKIKMNQRIKIKRFIWSSYRFEDLACMNRFWFSILNGSRFSMLRIRIYPIV</sequence>
<proteinExistence type="predicted"/>
<geneLocation type="chloroplast" evidence="1"/>
<name>A0A8F3BC78_9MARC</name>
<dbReference type="AlphaFoldDB" id="A0A8F3BC78"/>
<evidence type="ECO:0000313" key="1">
    <source>
        <dbReference type="EMBL" id="QWW92081.1"/>
    </source>
</evidence>
<dbReference type="EMBL" id="MW429495">
    <property type="protein sequence ID" value="QWW92081.1"/>
    <property type="molecule type" value="Genomic_DNA"/>
</dbReference>
<organism evidence="1">
    <name type="scientific">Lejeunea sp. 17-8794</name>
    <dbReference type="NCBI Taxonomy" id="2846780"/>
    <lineage>
        <taxon>Eukaryota</taxon>
        <taxon>Viridiplantae</taxon>
        <taxon>Streptophyta</taxon>
        <taxon>Embryophyta</taxon>
        <taxon>Marchantiophyta</taxon>
        <taxon>Jungermanniopsida</taxon>
        <taxon>Jungermanniidae</taxon>
        <taxon>Porellales</taxon>
        <taxon>Jubulineae</taxon>
        <taxon>Lejeuneaceae</taxon>
        <taxon>Lejeuneoideae</taxon>
        <taxon>Lejeuneeae</taxon>
        <taxon>Lejeuneinae</taxon>
        <taxon>Lejeunea</taxon>
    </lineage>
</organism>
<protein>
    <submittedName>
        <fullName evidence="1">Ycf1</fullName>
    </submittedName>
</protein>